<evidence type="ECO:0000313" key="2">
    <source>
        <dbReference type="Proteomes" id="UP001176432"/>
    </source>
</evidence>
<dbReference type="Proteomes" id="UP001176432">
    <property type="component" value="Unassembled WGS sequence"/>
</dbReference>
<dbReference type="AlphaFoldDB" id="A0AAW7ZY79"/>
<evidence type="ECO:0000313" key="1">
    <source>
        <dbReference type="EMBL" id="MDO7923172.1"/>
    </source>
</evidence>
<accession>A0AAW7ZY79</accession>
<dbReference type="InterPro" id="IPR012340">
    <property type="entry name" value="NA-bd_OB-fold"/>
</dbReference>
<reference evidence="1" key="1">
    <citation type="submission" date="2023-07" db="EMBL/GenBank/DDBJ databases">
        <title>Isolates cultured from stool samples of acute diarrhea patients.</title>
        <authorList>
            <person name="Jiang S."/>
        </authorList>
    </citation>
    <scope>NUCLEOTIDE SEQUENCE</scope>
    <source>
        <strain evidence="1">L4424</strain>
    </source>
</reference>
<protein>
    <submittedName>
        <fullName evidence="1">Cold shock domain-containing protein</fullName>
    </submittedName>
</protein>
<sequence>MTRVSVAAVKNLKSAACTDKAEGGLLMAVNNLDRSRWYIGNVLWFGGYNSKTDRENNFGFLLSENGNELFFHKNEISRNYTPADNTPVLFREGIGKNGKPTAFNVHILDKTDEETAELLIEYLRAIIEEGVDFARWRYRDCVINFLTQSFGERAIIRLVTSDIAATKVLPLFLKSRNYDNQFALFASDKNFDDLTAQQISPAVMPSSFIDNNIYQFAVWVKRCSAATDCQGASTSDIINELLSHISISAILYLAFYDCISSERILEHRHDVIENFVRRSFTKNKMDIQPFVRDAYQQKFSSREQFYKHSVISPFINKYLIKQKMFRKDFSFVNDIESNPEISSDPEYFILSKLLPLIGRNDEQSVLSIILHEIWQGVLSGKIPVNHPSVFKLFPQCSSLQIRFPSLELSCEAFHWNAKQPDGTIEKKFLCRSKICHDPQVLPDLSRDYIDFTIYDWLAHYGMTYLIAGEPSKRDFPIKLAGYFNRIRELHSRLHCRSCGVLMVPDMKYARVEVSVWDTKSKGFVKKPFQAAYRLTVFKCASHSCEQFGIGHYINHCIGYKCSEIIDGRDLHEKCSEGRFICASCGSCCTTHQEKFGNVNKGETEQVKYNRLYRDSPFFSS</sequence>
<dbReference type="Gene3D" id="2.40.50.140">
    <property type="entry name" value="Nucleic acid-binding proteins"/>
    <property type="match status" value="1"/>
</dbReference>
<gene>
    <name evidence="1" type="ORF">Q5934_17065</name>
</gene>
<dbReference type="EMBL" id="JAUPXB010000001">
    <property type="protein sequence ID" value="MDO7923172.1"/>
    <property type="molecule type" value="Genomic_DNA"/>
</dbReference>
<dbReference type="SUPFAM" id="SSF50249">
    <property type="entry name" value="Nucleic acid-binding proteins"/>
    <property type="match status" value="1"/>
</dbReference>
<comment type="caution">
    <text evidence="1">The sequence shown here is derived from an EMBL/GenBank/DDBJ whole genome shotgun (WGS) entry which is preliminary data.</text>
</comment>
<dbReference type="RefSeq" id="WP_246916734.1">
    <property type="nucleotide sequence ID" value="NZ_CP083834.1"/>
</dbReference>
<name>A0AAW7ZY79_ENTAS</name>
<proteinExistence type="predicted"/>
<organism evidence="1 2">
    <name type="scientific">Enterobacter asburiae</name>
    <dbReference type="NCBI Taxonomy" id="61645"/>
    <lineage>
        <taxon>Bacteria</taxon>
        <taxon>Pseudomonadati</taxon>
        <taxon>Pseudomonadota</taxon>
        <taxon>Gammaproteobacteria</taxon>
        <taxon>Enterobacterales</taxon>
        <taxon>Enterobacteriaceae</taxon>
        <taxon>Enterobacter</taxon>
        <taxon>Enterobacter cloacae complex</taxon>
    </lineage>
</organism>